<dbReference type="PROSITE" id="PS50878">
    <property type="entry name" value="RT_POL"/>
    <property type="match status" value="1"/>
</dbReference>
<sequence length="350" mass="39330">MRTETWQDAKLARANVVLIPKCDDPKLVTDFRPISVCNLIYKVISKLLTTRLRTVIDRLVGTNQSAFVPGRLISDNVMLLREIMHSFVSNSFRKQAFAFKCDLSKAFDRMEWHFVIRVLQLYGFPPIFIAWIKGCITSASFAILINGAADGFITPSRGLRQGCALSPYLFILCMDVLNRMLQFKQQNGLISGLSIARGAPPISSLMYADDLIICGIATPQEVSQLRTTLSDFCTMSGQLIGIDKSRIWFSKRTSSDLRNYCMNSFQAVQGGNNQVYLGVPILTSSCSHYNYLLDKIDAKLSNWKARMLSQAAKLVLLKTVIEPMLLYSMGAGYIPDSILQKINLKMRAFF</sequence>
<dbReference type="AlphaFoldDB" id="A0AAV8FJR1"/>
<name>A0AAV8FJR1_9POAL</name>
<keyword evidence="3" id="KW-1185">Reference proteome</keyword>
<accession>A0AAV8FJR1</accession>
<protein>
    <submittedName>
        <fullName evidence="2">RNA-directed DNA polymerase (Reverse transcriptase)</fullName>
    </submittedName>
</protein>
<dbReference type="CDD" id="cd01650">
    <property type="entry name" value="RT_nLTR_like"/>
    <property type="match status" value="1"/>
</dbReference>
<feature type="domain" description="Reverse transcriptase" evidence="1">
    <location>
        <begin position="1"/>
        <end position="281"/>
    </location>
</feature>
<dbReference type="GO" id="GO:0003964">
    <property type="term" value="F:RNA-directed DNA polymerase activity"/>
    <property type="evidence" value="ECO:0007669"/>
    <property type="project" value="UniProtKB-KW"/>
</dbReference>
<dbReference type="InterPro" id="IPR000477">
    <property type="entry name" value="RT_dom"/>
</dbReference>
<keyword evidence="2" id="KW-0548">Nucleotidyltransferase</keyword>
<proteinExistence type="predicted"/>
<evidence type="ECO:0000313" key="3">
    <source>
        <dbReference type="Proteomes" id="UP001140206"/>
    </source>
</evidence>
<dbReference type="PANTHER" id="PTHR19446">
    <property type="entry name" value="REVERSE TRANSCRIPTASES"/>
    <property type="match status" value="1"/>
</dbReference>
<dbReference type="EMBL" id="JAMFTS010000002">
    <property type="protein sequence ID" value="KAJ4791253.1"/>
    <property type="molecule type" value="Genomic_DNA"/>
</dbReference>
<dbReference type="Pfam" id="PF00078">
    <property type="entry name" value="RVT_1"/>
    <property type="match status" value="1"/>
</dbReference>
<evidence type="ECO:0000313" key="2">
    <source>
        <dbReference type="EMBL" id="KAJ4791253.1"/>
    </source>
</evidence>
<reference evidence="2" key="1">
    <citation type="submission" date="2022-08" db="EMBL/GenBank/DDBJ databases">
        <authorList>
            <person name="Marques A."/>
        </authorList>
    </citation>
    <scope>NUCLEOTIDE SEQUENCE</scope>
    <source>
        <strain evidence="2">RhyPub2mFocal</strain>
        <tissue evidence="2">Leaves</tissue>
    </source>
</reference>
<dbReference type="SUPFAM" id="SSF56672">
    <property type="entry name" value="DNA/RNA polymerases"/>
    <property type="match status" value="1"/>
</dbReference>
<keyword evidence="2" id="KW-0808">Transferase</keyword>
<keyword evidence="2" id="KW-0695">RNA-directed DNA polymerase</keyword>
<gene>
    <name evidence="2" type="ORF">LUZ62_042499</name>
</gene>
<evidence type="ECO:0000259" key="1">
    <source>
        <dbReference type="PROSITE" id="PS50878"/>
    </source>
</evidence>
<dbReference type="InterPro" id="IPR043502">
    <property type="entry name" value="DNA/RNA_pol_sf"/>
</dbReference>
<organism evidence="2 3">
    <name type="scientific">Rhynchospora pubera</name>
    <dbReference type="NCBI Taxonomy" id="906938"/>
    <lineage>
        <taxon>Eukaryota</taxon>
        <taxon>Viridiplantae</taxon>
        <taxon>Streptophyta</taxon>
        <taxon>Embryophyta</taxon>
        <taxon>Tracheophyta</taxon>
        <taxon>Spermatophyta</taxon>
        <taxon>Magnoliopsida</taxon>
        <taxon>Liliopsida</taxon>
        <taxon>Poales</taxon>
        <taxon>Cyperaceae</taxon>
        <taxon>Cyperoideae</taxon>
        <taxon>Rhynchosporeae</taxon>
        <taxon>Rhynchospora</taxon>
    </lineage>
</organism>
<comment type="caution">
    <text evidence="2">The sequence shown here is derived from an EMBL/GenBank/DDBJ whole genome shotgun (WGS) entry which is preliminary data.</text>
</comment>
<dbReference type="Proteomes" id="UP001140206">
    <property type="component" value="Chromosome 2"/>
</dbReference>